<evidence type="ECO:0000256" key="1">
    <source>
        <dbReference type="SAM" id="MobiDB-lite"/>
    </source>
</evidence>
<dbReference type="AlphaFoldDB" id="A0A6V8QID4"/>
<feature type="compositionally biased region" description="Low complexity" evidence="1">
    <location>
        <begin position="65"/>
        <end position="74"/>
    </location>
</feature>
<name>A0A6V8QID4_TRIAP</name>
<sequence length="107" mass="11120">MGLGLKTGMQFETQPHAAARLIGPGRQPLQPAQRHRGAVPCHPALPPSKSPPEGLQKALPGRGGAAAPAAHQSPLQAAPAVLERTSGFVGLKYGCVASFLRARDEEE</sequence>
<organism evidence="2 3">
    <name type="scientific">Trichoderma asperellum</name>
    <name type="common">Filamentous fungus</name>
    <dbReference type="NCBI Taxonomy" id="101201"/>
    <lineage>
        <taxon>Eukaryota</taxon>
        <taxon>Fungi</taxon>
        <taxon>Dikarya</taxon>
        <taxon>Ascomycota</taxon>
        <taxon>Pezizomycotina</taxon>
        <taxon>Sordariomycetes</taxon>
        <taxon>Hypocreomycetidae</taxon>
        <taxon>Hypocreales</taxon>
        <taxon>Hypocreaceae</taxon>
        <taxon>Trichoderma</taxon>
    </lineage>
</organism>
<protein>
    <submittedName>
        <fullName evidence="2">Uncharacterized protein</fullName>
    </submittedName>
</protein>
<comment type="caution">
    <text evidence="2">The sequence shown here is derived from an EMBL/GenBank/DDBJ whole genome shotgun (WGS) entry which is preliminary data.</text>
</comment>
<reference evidence="2 3" key="1">
    <citation type="submission" date="2020-07" db="EMBL/GenBank/DDBJ databases">
        <title>Trichoderma asperellum IC-1 whole genome shotgun sequence.</title>
        <authorList>
            <person name="Kanamasa S."/>
            <person name="Takahashi H."/>
        </authorList>
    </citation>
    <scope>NUCLEOTIDE SEQUENCE [LARGE SCALE GENOMIC DNA]</scope>
    <source>
        <strain evidence="2 3">IC-1</strain>
    </source>
</reference>
<proteinExistence type="predicted"/>
<gene>
    <name evidence="2" type="ORF">TASIC1_0001037900</name>
</gene>
<dbReference type="Proteomes" id="UP000517252">
    <property type="component" value="Unassembled WGS sequence"/>
</dbReference>
<feature type="region of interest" description="Disordered" evidence="1">
    <location>
        <begin position="23"/>
        <end position="74"/>
    </location>
</feature>
<dbReference type="EMBL" id="BLZH01000001">
    <property type="protein sequence ID" value="GFP52227.1"/>
    <property type="molecule type" value="Genomic_DNA"/>
</dbReference>
<evidence type="ECO:0000313" key="3">
    <source>
        <dbReference type="Proteomes" id="UP000517252"/>
    </source>
</evidence>
<evidence type="ECO:0000313" key="2">
    <source>
        <dbReference type="EMBL" id="GFP52227.1"/>
    </source>
</evidence>
<accession>A0A6V8QID4</accession>